<sequence length="68" mass="7646">MHNQTLQCIAGEYVTRRKRFKKARLNWRKSGGARRSLGWIPVNTLQRSGKMVRSTTAAIILKCGTATA</sequence>
<evidence type="ECO:0000313" key="1">
    <source>
        <dbReference type="EMBL" id="MDY7220407.1"/>
    </source>
</evidence>
<dbReference type="Proteomes" id="UP001294570">
    <property type="component" value="Unassembled WGS sequence"/>
</dbReference>
<keyword evidence="2" id="KW-1185">Reference proteome</keyword>
<dbReference type="RefSeq" id="WP_321554489.1">
    <property type="nucleotide sequence ID" value="NZ_JAXIVU010000028.1"/>
</dbReference>
<name>A0ABU5GUT7_9GAMM</name>
<comment type="caution">
    <text evidence="1">The sequence shown here is derived from an EMBL/GenBank/DDBJ whole genome shotgun (WGS) entry which is preliminary data.</text>
</comment>
<protein>
    <submittedName>
        <fullName evidence="1">Uncharacterized protein</fullName>
    </submittedName>
</protein>
<proteinExistence type="predicted"/>
<accession>A0ABU5GUT7</accession>
<evidence type="ECO:0000313" key="2">
    <source>
        <dbReference type="Proteomes" id="UP001294570"/>
    </source>
</evidence>
<gene>
    <name evidence="1" type="ORF">TOI97_12620</name>
</gene>
<reference evidence="1 2" key="1">
    <citation type="submission" date="2023-12" db="EMBL/GenBank/DDBJ databases">
        <title>Denitrificimonas halotolerans sp. nov.,a novel species isolated from landfill leachate.</title>
        <authorList>
            <person name="Wang S."/>
        </authorList>
    </citation>
    <scope>NUCLEOTIDE SEQUENCE [LARGE SCALE GENOMIC DNA]</scope>
    <source>
        <strain evidence="1 2">JX-1</strain>
    </source>
</reference>
<dbReference type="EMBL" id="JAXIVU010000028">
    <property type="protein sequence ID" value="MDY7220407.1"/>
    <property type="molecule type" value="Genomic_DNA"/>
</dbReference>
<organism evidence="1 2">
    <name type="scientific">Denitrificimonas halotolerans</name>
    <dbReference type="NCBI Taxonomy" id="3098930"/>
    <lineage>
        <taxon>Bacteria</taxon>
        <taxon>Pseudomonadati</taxon>
        <taxon>Pseudomonadota</taxon>
        <taxon>Gammaproteobacteria</taxon>
        <taxon>Pseudomonadales</taxon>
        <taxon>Pseudomonadaceae</taxon>
        <taxon>Denitrificimonas</taxon>
    </lineage>
</organism>